<dbReference type="Proteomes" id="UP000027456">
    <property type="component" value="Unassembled WGS sequence"/>
</dbReference>
<sequence>MQLETKLPIEILDLIVHYSTTDTRAHLSAVSQNAYTVSVRTLYASIPEMNITRTSQCLLTLSMRPDLARLVRSYCFYISPCRRILQAFSPLLSYALSNMKNLRTLSLDVNEDTTIQLLEQVSSRLTKLALSIPDKSSYPISQFLSNQPTIEELLLVCGLEDLSTLNTEALPLLRDLTAPLHVLSKLLPSRLSHMSQVSVLGIMTSQAKLILLATILGQSNPPESLALIINVKYTAVPTAISQGLRFLGQMAPFVSLLLLRKCGGDIKPSKLRDMFISVLPSFPNLKHLVLDSRPPSSSAYIRNARTQTQDETQPIQTFSKALISDKTAVSLFQMLSNTGGMTSAFLARHSAPFEPNRMQNQPTSSLDVFYDRSRLLHIVKAWRRVHPGLEWVVFPVGVYSLRKSGDD</sequence>
<accession>A0A074S294</accession>
<name>A0A074S294_9AGAM</name>
<comment type="caution">
    <text evidence="1">The sequence shown here is derived from an EMBL/GenBank/DDBJ whole genome shotgun (WGS) entry which is preliminary data.</text>
</comment>
<evidence type="ECO:0000313" key="2">
    <source>
        <dbReference type="Proteomes" id="UP000027456"/>
    </source>
</evidence>
<dbReference type="SUPFAM" id="SSF52047">
    <property type="entry name" value="RNI-like"/>
    <property type="match status" value="1"/>
</dbReference>
<organism evidence="1 2">
    <name type="scientific">Rhizoctonia solani 123E</name>
    <dbReference type="NCBI Taxonomy" id="1423351"/>
    <lineage>
        <taxon>Eukaryota</taxon>
        <taxon>Fungi</taxon>
        <taxon>Dikarya</taxon>
        <taxon>Basidiomycota</taxon>
        <taxon>Agaricomycotina</taxon>
        <taxon>Agaricomycetes</taxon>
        <taxon>Cantharellales</taxon>
        <taxon>Ceratobasidiaceae</taxon>
        <taxon>Rhizoctonia</taxon>
    </lineage>
</organism>
<reference evidence="1 2" key="1">
    <citation type="submission" date="2013-12" db="EMBL/GenBank/DDBJ databases">
        <authorList>
            <person name="Cubeta M."/>
            <person name="Pakala S."/>
            <person name="Fedorova N."/>
            <person name="Thomas E."/>
            <person name="Dean R."/>
            <person name="Jabaji S."/>
            <person name="Neate S."/>
            <person name="Toda T."/>
            <person name="Tavantzis S."/>
            <person name="Vilgalys R."/>
            <person name="Bharathan N."/>
            <person name="Pakala S."/>
            <person name="Losada L.S."/>
            <person name="Zafar N."/>
            <person name="Nierman W."/>
        </authorList>
    </citation>
    <scope>NUCLEOTIDE SEQUENCE [LARGE SCALE GENOMIC DNA]</scope>
    <source>
        <strain evidence="1 2">123E</strain>
    </source>
</reference>
<dbReference type="EMBL" id="AZST01000199">
    <property type="protein sequence ID" value="KEP51023.1"/>
    <property type="molecule type" value="Genomic_DNA"/>
</dbReference>
<protein>
    <recommendedName>
        <fullName evidence="3">F-box domain-containing protein</fullName>
    </recommendedName>
</protein>
<gene>
    <name evidence="1" type="ORF">V565_068840</name>
</gene>
<dbReference type="HOGENOM" id="CLU_065423_0_0_1"/>
<dbReference type="OrthoDB" id="3148084at2759"/>
<evidence type="ECO:0008006" key="3">
    <source>
        <dbReference type="Google" id="ProtNLM"/>
    </source>
</evidence>
<keyword evidence="2" id="KW-1185">Reference proteome</keyword>
<dbReference type="AlphaFoldDB" id="A0A074S294"/>
<proteinExistence type="predicted"/>
<evidence type="ECO:0000313" key="1">
    <source>
        <dbReference type="EMBL" id="KEP51023.1"/>
    </source>
</evidence>